<evidence type="ECO:0000259" key="9">
    <source>
        <dbReference type="PROSITE" id="PS50237"/>
    </source>
</evidence>
<evidence type="ECO:0000313" key="10">
    <source>
        <dbReference type="EMBL" id="CDF36861.1"/>
    </source>
</evidence>
<feature type="region of interest" description="Disordered" evidence="8">
    <location>
        <begin position="194"/>
        <end position="217"/>
    </location>
</feature>
<dbReference type="InterPro" id="IPR035983">
    <property type="entry name" value="Hect_E3_ubiquitin_ligase"/>
</dbReference>
<dbReference type="InterPro" id="IPR025527">
    <property type="entry name" value="HUWE1/Rev1_UBM"/>
</dbReference>
<feature type="domain" description="HECT" evidence="9">
    <location>
        <begin position="1428"/>
        <end position="1763"/>
    </location>
</feature>
<feature type="compositionally biased region" description="Basic and acidic residues" evidence="8">
    <location>
        <begin position="474"/>
        <end position="500"/>
    </location>
</feature>
<gene>
    <name evidence="10" type="ORF">CHC_T00005520001</name>
</gene>
<keyword evidence="4" id="KW-0808">Transferase</keyword>
<dbReference type="InterPro" id="IPR050409">
    <property type="entry name" value="E3_ubiq-protein_ligase"/>
</dbReference>
<keyword evidence="5 7" id="KW-0833">Ubl conjugation pathway</keyword>
<feature type="compositionally biased region" description="Low complexity" evidence="8">
    <location>
        <begin position="271"/>
        <end position="291"/>
    </location>
</feature>
<feature type="region of interest" description="Disordered" evidence="8">
    <location>
        <begin position="735"/>
        <end position="757"/>
    </location>
</feature>
<evidence type="ECO:0000256" key="7">
    <source>
        <dbReference type="PROSITE-ProRule" id="PRU00104"/>
    </source>
</evidence>
<dbReference type="GO" id="GO:0061630">
    <property type="term" value="F:ubiquitin protein ligase activity"/>
    <property type="evidence" value="ECO:0007669"/>
    <property type="project" value="UniProtKB-EC"/>
</dbReference>
<dbReference type="PANTHER" id="PTHR11254:SF67">
    <property type="entry name" value="E3 UBIQUITIN-PROTEIN LIGASE HUWE1"/>
    <property type="match status" value="1"/>
</dbReference>
<dbReference type="GO" id="GO:0000209">
    <property type="term" value="P:protein polyubiquitination"/>
    <property type="evidence" value="ECO:0007669"/>
    <property type="project" value="TreeGrafter"/>
</dbReference>
<feature type="compositionally biased region" description="Basic and acidic residues" evidence="8">
    <location>
        <begin position="1196"/>
        <end position="1216"/>
    </location>
</feature>
<dbReference type="PANTHER" id="PTHR11254">
    <property type="entry name" value="HECT DOMAIN UBIQUITIN-PROTEIN LIGASE"/>
    <property type="match status" value="1"/>
</dbReference>
<proteinExistence type="inferred from homology"/>
<dbReference type="PhylomeDB" id="R7QHB8"/>
<dbReference type="FunFam" id="3.30.2160.10:FF:000001">
    <property type="entry name" value="E3 ubiquitin-protein ligase NEDD4-like"/>
    <property type="match status" value="1"/>
</dbReference>
<name>R7QHB8_CHOCR</name>
<feature type="region of interest" description="Disordered" evidence="8">
    <location>
        <begin position="1174"/>
        <end position="1220"/>
    </location>
</feature>
<dbReference type="Gramene" id="CDF36861">
    <property type="protein sequence ID" value="CDF36861"/>
    <property type="gene ID" value="CHC_T00005520001"/>
</dbReference>
<dbReference type="FunFam" id="3.30.2410.10:FF:000009">
    <property type="entry name" value="Probable E3 ubiquitin-protein ligase HECTD2"/>
    <property type="match status" value="1"/>
</dbReference>
<dbReference type="InterPro" id="IPR000569">
    <property type="entry name" value="HECT_dom"/>
</dbReference>
<feature type="compositionally biased region" description="Basic and acidic residues" evidence="8">
    <location>
        <begin position="1174"/>
        <end position="1188"/>
    </location>
</feature>
<feature type="compositionally biased region" description="Acidic residues" evidence="8">
    <location>
        <begin position="1002"/>
        <end position="1014"/>
    </location>
</feature>
<dbReference type="GO" id="GO:0006511">
    <property type="term" value="P:ubiquitin-dependent protein catabolic process"/>
    <property type="evidence" value="ECO:0007669"/>
    <property type="project" value="TreeGrafter"/>
</dbReference>
<dbReference type="CDD" id="cd00078">
    <property type="entry name" value="HECTc"/>
    <property type="match status" value="1"/>
</dbReference>
<dbReference type="EMBL" id="HG001807">
    <property type="protein sequence ID" value="CDF36861.1"/>
    <property type="molecule type" value="Genomic_DNA"/>
</dbReference>
<feature type="region of interest" description="Disordered" evidence="8">
    <location>
        <begin position="993"/>
        <end position="1049"/>
    </location>
</feature>
<dbReference type="GO" id="GO:0005737">
    <property type="term" value="C:cytoplasm"/>
    <property type="evidence" value="ECO:0007669"/>
    <property type="project" value="TreeGrafter"/>
</dbReference>
<evidence type="ECO:0000256" key="1">
    <source>
        <dbReference type="ARBA" id="ARBA00000885"/>
    </source>
</evidence>
<comment type="pathway">
    <text evidence="2">Protein modification; protein ubiquitination.</text>
</comment>
<dbReference type="KEGG" id="ccp:CHC_T00005520001"/>
<evidence type="ECO:0000256" key="5">
    <source>
        <dbReference type="ARBA" id="ARBA00022786"/>
    </source>
</evidence>
<dbReference type="Gene3D" id="3.30.2410.10">
    <property type="entry name" value="Hect, E3 ligase catalytic domain"/>
    <property type="match status" value="1"/>
</dbReference>
<evidence type="ECO:0000256" key="6">
    <source>
        <dbReference type="ARBA" id="ARBA00034494"/>
    </source>
</evidence>
<dbReference type="Gene3D" id="3.30.2160.10">
    <property type="entry name" value="Hect, E3 ligase catalytic domain"/>
    <property type="match status" value="1"/>
</dbReference>
<keyword evidence="11" id="KW-1185">Reference proteome</keyword>
<dbReference type="SMART" id="SM00119">
    <property type="entry name" value="HECTc"/>
    <property type="match status" value="1"/>
</dbReference>
<feature type="region of interest" description="Disordered" evidence="8">
    <location>
        <begin position="423"/>
        <end position="442"/>
    </location>
</feature>
<dbReference type="Pfam" id="PF14377">
    <property type="entry name" value="UBM"/>
    <property type="match status" value="3"/>
</dbReference>
<feature type="region of interest" description="Disordered" evidence="8">
    <location>
        <begin position="474"/>
        <end position="530"/>
    </location>
</feature>
<organism evidence="10 11">
    <name type="scientific">Chondrus crispus</name>
    <name type="common">Carrageen Irish moss</name>
    <name type="synonym">Polymorpha crispa</name>
    <dbReference type="NCBI Taxonomy" id="2769"/>
    <lineage>
        <taxon>Eukaryota</taxon>
        <taxon>Rhodophyta</taxon>
        <taxon>Florideophyceae</taxon>
        <taxon>Rhodymeniophycidae</taxon>
        <taxon>Gigartinales</taxon>
        <taxon>Gigartinaceae</taxon>
        <taxon>Chondrus</taxon>
    </lineage>
</organism>
<evidence type="ECO:0000256" key="3">
    <source>
        <dbReference type="ARBA" id="ARBA00012485"/>
    </source>
</evidence>
<feature type="compositionally biased region" description="Pro residues" evidence="8">
    <location>
        <begin position="1312"/>
        <end position="1321"/>
    </location>
</feature>
<reference evidence="11" key="1">
    <citation type="journal article" date="2013" name="Proc. Natl. Acad. Sci. U.S.A.">
        <title>Genome structure and metabolic features in the red seaweed Chondrus crispus shed light on evolution of the Archaeplastida.</title>
        <authorList>
            <person name="Collen J."/>
            <person name="Porcel B."/>
            <person name="Carre W."/>
            <person name="Ball S.G."/>
            <person name="Chaparro C."/>
            <person name="Tonon T."/>
            <person name="Barbeyron T."/>
            <person name="Michel G."/>
            <person name="Noel B."/>
            <person name="Valentin K."/>
            <person name="Elias M."/>
            <person name="Artiguenave F."/>
            <person name="Arun A."/>
            <person name="Aury J.M."/>
            <person name="Barbosa-Neto J.F."/>
            <person name="Bothwell J.H."/>
            <person name="Bouget F.Y."/>
            <person name="Brillet L."/>
            <person name="Cabello-Hurtado F."/>
            <person name="Capella-Gutierrez S."/>
            <person name="Charrier B."/>
            <person name="Cladiere L."/>
            <person name="Cock J.M."/>
            <person name="Coelho S.M."/>
            <person name="Colleoni C."/>
            <person name="Czjzek M."/>
            <person name="Da Silva C."/>
            <person name="Delage L."/>
            <person name="Denoeud F."/>
            <person name="Deschamps P."/>
            <person name="Dittami S.M."/>
            <person name="Gabaldon T."/>
            <person name="Gachon C.M."/>
            <person name="Groisillier A."/>
            <person name="Herve C."/>
            <person name="Jabbari K."/>
            <person name="Katinka M."/>
            <person name="Kloareg B."/>
            <person name="Kowalczyk N."/>
            <person name="Labadie K."/>
            <person name="Leblanc C."/>
            <person name="Lopez P.J."/>
            <person name="McLachlan D.H."/>
            <person name="Meslet-Cladiere L."/>
            <person name="Moustafa A."/>
            <person name="Nehr Z."/>
            <person name="Nyvall Collen P."/>
            <person name="Panaud O."/>
            <person name="Partensky F."/>
            <person name="Poulain J."/>
            <person name="Rensing S.A."/>
            <person name="Rousvoal S."/>
            <person name="Samson G."/>
            <person name="Symeonidi A."/>
            <person name="Weissenbach J."/>
            <person name="Zambounis A."/>
            <person name="Wincker P."/>
            <person name="Boyen C."/>
        </authorList>
    </citation>
    <scope>NUCLEOTIDE SEQUENCE [LARGE SCALE GENOMIC DNA]</scope>
    <source>
        <strain evidence="11">cv. Stackhouse</strain>
    </source>
</reference>
<dbReference type="FunFam" id="3.90.1750.10:FF:000003">
    <property type="entry name" value="E3 ubiquitin-protein ligase UPL1"/>
    <property type="match status" value="1"/>
</dbReference>
<dbReference type="EC" id="2.3.2.26" evidence="3"/>
<feature type="compositionally biased region" description="Low complexity" evidence="8">
    <location>
        <begin position="298"/>
        <end position="311"/>
    </location>
</feature>
<dbReference type="SUPFAM" id="SSF56204">
    <property type="entry name" value="Hect, E3 ligase catalytic domain"/>
    <property type="match status" value="1"/>
</dbReference>
<dbReference type="RefSeq" id="XP_005716680.1">
    <property type="nucleotide sequence ID" value="XM_005716623.1"/>
</dbReference>
<evidence type="ECO:0000256" key="4">
    <source>
        <dbReference type="ARBA" id="ARBA00022679"/>
    </source>
</evidence>
<dbReference type="Pfam" id="PF00632">
    <property type="entry name" value="HECT"/>
    <property type="match status" value="1"/>
</dbReference>
<evidence type="ECO:0000313" key="11">
    <source>
        <dbReference type="Proteomes" id="UP000012073"/>
    </source>
</evidence>
<comment type="catalytic activity">
    <reaction evidence="1">
        <text>S-ubiquitinyl-[E2 ubiquitin-conjugating enzyme]-L-cysteine + [acceptor protein]-L-lysine = [E2 ubiquitin-conjugating enzyme]-L-cysteine + N(6)-ubiquitinyl-[acceptor protein]-L-lysine.</text>
        <dbReference type="EC" id="2.3.2.26"/>
    </reaction>
</comment>
<protein>
    <recommendedName>
        <fullName evidence="3">HECT-type E3 ubiquitin transferase</fullName>
        <ecNumber evidence="3">2.3.2.26</ecNumber>
    </recommendedName>
</protein>
<dbReference type="Gene3D" id="3.90.1750.10">
    <property type="entry name" value="Hect, E3 ligase catalytic domains"/>
    <property type="match status" value="1"/>
</dbReference>
<evidence type="ECO:0000256" key="2">
    <source>
        <dbReference type="ARBA" id="ARBA00004906"/>
    </source>
</evidence>
<evidence type="ECO:0000256" key="8">
    <source>
        <dbReference type="SAM" id="MobiDB-lite"/>
    </source>
</evidence>
<feature type="compositionally biased region" description="Basic and acidic residues" evidence="8">
    <location>
        <begin position="1015"/>
        <end position="1031"/>
    </location>
</feature>
<dbReference type="STRING" id="2769.R7QHB8"/>
<dbReference type="GeneID" id="17324391"/>
<dbReference type="Proteomes" id="UP000012073">
    <property type="component" value="Unassembled WGS sequence"/>
</dbReference>
<dbReference type="PROSITE" id="PS50237">
    <property type="entry name" value="HECT"/>
    <property type="match status" value="1"/>
</dbReference>
<feature type="region of interest" description="Disordered" evidence="8">
    <location>
        <begin position="641"/>
        <end position="669"/>
    </location>
</feature>
<feature type="compositionally biased region" description="Polar residues" evidence="8">
    <location>
        <begin position="206"/>
        <end position="217"/>
    </location>
</feature>
<dbReference type="OMA" id="NDDIHES"/>
<feature type="region of interest" description="Disordered" evidence="8">
    <location>
        <begin position="231"/>
        <end position="341"/>
    </location>
</feature>
<dbReference type="OrthoDB" id="8068875at2759"/>
<accession>R7QHB8</accession>
<feature type="active site" description="Glycyl thioester intermediate" evidence="7">
    <location>
        <position position="1730"/>
    </location>
</feature>
<comment type="similarity">
    <text evidence="6">Belongs to the UPL family. TOM1/PTR1 subfamily.</text>
</comment>
<feature type="region of interest" description="Disordered" evidence="8">
    <location>
        <begin position="1304"/>
        <end position="1336"/>
    </location>
</feature>
<sequence>MEDEDDDDDDVLNSHIRPHVLNVIASAFSASGYRAALHSDAPPPFPNQLTPLSLSDFSHMPVPDAPFLLPSRRVGMRSGDLSNLSSHFFLDSFDSLPTRNFTQLLSAIGGSIRLRLDTVAPWQVERTDPSLLFTYASRLSSGMPMCDSRVFAADLSLRGTASAIHPMLLRPPTPPAGQHVVDATRSLFSTLTRATSAERSPLRPLSHSTRQPQVRVSQAMTDVSGYITAAAAASDDQDASERPPPPIAVSTPQLQIARAEPTPIEVSADTSMASGSSAPSRGGAGPSSSVATEDSVEAAEPSSVAASPADSGLVAPRRDTETAPTTSGARAHGTGSLSSSRDQVDYLAECDLVRSVEPMQMPGPLDFFSGHVPRGGRHSYDRLAHSRDRDRDKIPSGVLKRWVYDPPSFGGDNLPAMFGNDLAHRSGRGHGRSPNPNIPLLAPESHEAVNTLSTRIMGRLETLLTEMTKIDEDVAERERREEVKKETEKEKAEAEKKKAEEEEEAREEETSRRAAEPSSEVAQAPANEEVAIDSNDVSAVAAHRAAAAGISLDAPANRNPEVVEAAIASTGIDPAYLAALPDEMRADIFSREYERIYSTAREEAGTSSSPASTTTVPQVFLIALPPALRAEVLELEVQFQQRQQNASGSNGTGPGANGNREGSGPAGAAEMDNATFLATLAPELRADILRTSADADIQSLPPSAAAEARELRARDSNARMLWPESGILGFEGRRFTNGLRGHGQGRHGSRSTPKQPPAYRWKKVEYGWLRESPKAADEPTCPLKADGLSALIQMHLLRRGHYGKTSLYHVFSQASKNTEARELILKQLVELLTSSLFQDARQREIHADKHMGEDFSRQHGTTARRALEMLTLLCKNDRVVAENLLGLPKSNQELGLIPKKITESTTMSYHNGNTSLATLVSLLDNPLFERSQSHMEQLVSLISILCLNLPPAFCDNSDPKRPGSLARLRRSISDLNDDIHESMTVLLDTHDDPQGIYHIADDGEDDDDDDDSEDDHGVFESPDIERQERSSRTRSTSNGDGAKKDKESVVHIPPQYRIPAFKREDLVLLTRVLLRSGCSEKTYERVSRSIGILGELVPIRIIFVESLVQIAVNAGQAVHEEYLQLIEALEAATGPQPKRKKRDVIASFSSASTANERTLLRVVESLAALWEHEAEEAAPKKPVSKAEDSDQGNNTESKKDAMGDSDSTPREARKDTVSTQSRFRPTMIIGLKALWSSLDRILELTSDEGALRDGKAQPSSSRSSLSQSTVLNVGRMKSAARTISPILARLSAMIEAFLITHTAKDPTKPGENLPPPSPRSPGSPTLGRIPSSPRDATFAPSDGDLAAFVERHRVPINALLHANPSLLESSFKGALRHPQAIDFDNKKAYFRNVIKKRSSEAHAGTIRLNDIRRERVFDDSYTRLRKRTPEEMKGRLHVQFKGEEGVDAGGVTREWYIVLARQIFDPNYVLFTRSAAKAATYQPDKRSYFHSEHLENFRFVGRIIGKAIYDGQLLDAYFTRSFYKHILGLKPTYHDIEAQDPEYYRSLKWMMENDITGVLDYTMSAEYDEFGKQSVVDLVPNGREIPVTEENKGEYVRLVTEVRMTKTIEKQIEAFKKGFYELIPCDDIKIFNELELELLMSGLPDIDMADLKANVEYTGYTASSPQVTWFWRCVSNMDQEDLARLVMFVTGTSKVPLEGFGTLQGMNGLQKFQIHRVSGNTMRLPSAHTCFNQMDLPEYSSAEILSERLLRAVRECSVGFGFA</sequence>